<dbReference type="GeneTree" id="ENSGT00590000083139"/>
<dbReference type="SUPFAM" id="SSF56968">
    <property type="entry name" value="Lipovitellin-phosvitin complex, beta-sheet shell regions"/>
    <property type="match status" value="2"/>
</dbReference>
<proteinExistence type="predicted"/>
<evidence type="ECO:0000256" key="3">
    <source>
        <dbReference type="ARBA" id="ARBA00022525"/>
    </source>
</evidence>
<dbReference type="Gene3D" id="1.25.10.20">
    <property type="entry name" value="Vitellinogen, superhelical"/>
    <property type="match status" value="1"/>
</dbReference>
<evidence type="ECO:0000313" key="11">
    <source>
        <dbReference type="Proteomes" id="UP000265120"/>
    </source>
</evidence>
<dbReference type="PANTHER" id="PTHR13769">
    <property type="entry name" value="APOLIPOPROTEIN B"/>
    <property type="match status" value="1"/>
</dbReference>
<keyword evidence="6" id="KW-0325">Glycoprotein</keyword>
<comment type="subcellular location">
    <subcellularLocation>
        <location evidence="1">Secreted</location>
    </subcellularLocation>
</comment>
<reference evidence="10 11" key="1">
    <citation type="journal article" date="2014" name="Nat. Genet.">
        <title>Whole-genome sequence of a flatfish provides insights into ZW sex chromosome evolution and adaptation to a benthic lifestyle.</title>
        <authorList>
            <person name="Chen S."/>
            <person name="Zhang G."/>
            <person name="Shao C."/>
            <person name="Huang Q."/>
            <person name="Liu G."/>
            <person name="Zhang P."/>
            <person name="Song W."/>
            <person name="An N."/>
            <person name="Chalopin D."/>
            <person name="Volff J.N."/>
            <person name="Hong Y."/>
            <person name="Li Q."/>
            <person name="Sha Z."/>
            <person name="Zhou H."/>
            <person name="Xie M."/>
            <person name="Yu Q."/>
            <person name="Liu Y."/>
            <person name="Xiang H."/>
            <person name="Wang N."/>
            <person name="Wu K."/>
            <person name="Yang C."/>
            <person name="Zhou Q."/>
            <person name="Liao X."/>
            <person name="Yang L."/>
            <person name="Hu Q."/>
            <person name="Zhang J."/>
            <person name="Meng L."/>
            <person name="Jin L."/>
            <person name="Tian Y."/>
            <person name="Lian J."/>
            <person name="Yang J."/>
            <person name="Miao G."/>
            <person name="Liu S."/>
            <person name="Liang Z."/>
            <person name="Yan F."/>
            <person name="Li Y."/>
            <person name="Sun B."/>
            <person name="Zhang H."/>
            <person name="Zhang J."/>
            <person name="Zhu Y."/>
            <person name="Du M."/>
            <person name="Zhao Y."/>
            <person name="Schartl M."/>
            <person name="Tang Q."/>
            <person name="Wang J."/>
        </authorList>
    </citation>
    <scope>NUCLEOTIDE SEQUENCE</scope>
</reference>
<dbReference type="InterPro" id="IPR011030">
    <property type="entry name" value="Lipovitellin_superhlx_dom"/>
</dbReference>
<keyword evidence="4 8" id="KW-0732">Signal</keyword>
<evidence type="ECO:0000256" key="4">
    <source>
        <dbReference type="ARBA" id="ARBA00022729"/>
    </source>
</evidence>
<dbReference type="Pfam" id="PF06448">
    <property type="entry name" value="DUF1081"/>
    <property type="match status" value="1"/>
</dbReference>
<dbReference type="GO" id="GO:0042953">
    <property type="term" value="P:lipoprotein transport"/>
    <property type="evidence" value="ECO:0007669"/>
    <property type="project" value="TreeGrafter"/>
</dbReference>
<dbReference type="FunFam" id="2.30.230.10:FF:000003">
    <property type="entry name" value="Apolipoprotein B"/>
    <property type="match status" value="1"/>
</dbReference>
<dbReference type="SUPFAM" id="SSF48431">
    <property type="entry name" value="Lipovitellin-phosvitin complex, superhelical domain"/>
    <property type="match status" value="1"/>
</dbReference>
<dbReference type="InterPro" id="IPR001747">
    <property type="entry name" value="Vitellogenin_N"/>
</dbReference>
<dbReference type="GO" id="GO:0030301">
    <property type="term" value="P:cholesterol transport"/>
    <property type="evidence" value="ECO:0007669"/>
    <property type="project" value="TreeGrafter"/>
</dbReference>
<dbReference type="OMA" id="QIAYNME"/>
<dbReference type="GO" id="GO:0006642">
    <property type="term" value="P:triglyceride mobilization"/>
    <property type="evidence" value="ECO:0007669"/>
    <property type="project" value="TreeGrafter"/>
</dbReference>
<dbReference type="GO" id="GO:0050750">
    <property type="term" value="F:low-density lipoprotein particle receptor binding"/>
    <property type="evidence" value="ECO:0007669"/>
    <property type="project" value="TreeGrafter"/>
</dbReference>
<comment type="caution">
    <text evidence="7">Lacks conserved residue(s) required for the propagation of feature annotation.</text>
</comment>
<feature type="domain" description="Vitellogenin" evidence="9">
    <location>
        <begin position="33"/>
        <end position="672"/>
    </location>
</feature>
<dbReference type="PROSITE" id="PS51211">
    <property type="entry name" value="VITELLOGENIN"/>
    <property type="match status" value="1"/>
</dbReference>
<dbReference type="InterPro" id="IPR009454">
    <property type="entry name" value="Lipid_transpt_open_b-sht"/>
</dbReference>
<dbReference type="STRING" id="244447.ENSCSEP00000032638"/>
<accession>A0A3P8WZ01</accession>
<dbReference type="SMART" id="SM00638">
    <property type="entry name" value="LPD_N"/>
    <property type="match status" value="1"/>
</dbReference>
<dbReference type="InterPro" id="IPR015816">
    <property type="entry name" value="Vitellinogen_b-sht_N"/>
</dbReference>
<feature type="chain" id="PRO_5018173114" evidence="8">
    <location>
        <begin position="21"/>
        <end position="3802"/>
    </location>
</feature>
<dbReference type="GeneID" id="103380907"/>
<dbReference type="GO" id="GO:0034359">
    <property type="term" value="C:mature chylomicron"/>
    <property type="evidence" value="ECO:0007669"/>
    <property type="project" value="TreeGrafter"/>
</dbReference>
<dbReference type="Gene3D" id="2.20.50.20">
    <property type="entry name" value="Lipovitellin. Chain A, domain 3"/>
    <property type="match status" value="1"/>
</dbReference>
<dbReference type="RefSeq" id="XP_024912638.1">
    <property type="nucleotide sequence ID" value="XM_025056870.1"/>
</dbReference>
<keyword evidence="11" id="KW-1185">Reference proteome</keyword>
<dbReference type="OrthoDB" id="6484170at2759"/>
<evidence type="ECO:0000256" key="2">
    <source>
        <dbReference type="ARBA" id="ARBA00022448"/>
    </source>
</evidence>
<dbReference type="GO" id="GO:0034362">
    <property type="term" value="C:low-density lipoprotein particle"/>
    <property type="evidence" value="ECO:0007669"/>
    <property type="project" value="TreeGrafter"/>
</dbReference>
<dbReference type="InterPro" id="IPR015819">
    <property type="entry name" value="Lipid_transp_b-sht_shell"/>
</dbReference>
<evidence type="ECO:0000256" key="8">
    <source>
        <dbReference type="SAM" id="SignalP"/>
    </source>
</evidence>
<dbReference type="CTD" id="321166"/>
<dbReference type="PANTHER" id="PTHR13769:SF5">
    <property type="entry name" value="APOLIPOPROTEIN B-100-RELATED"/>
    <property type="match status" value="1"/>
</dbReference>
<name>A0A3P8WZ01_CYNSE</name>
<dbReference type="Ensembl" id="ENSCSET00000033059.1">
    <property type="protein sequence ID" value="ENSCSEP00000032638.1"/>
    <property type="gene ID" value="ENSCSEG00000020944.1"/>
</dbReference>
<organism evidence="10 11">
    <name type="scientific">Cynoglossus semilaevis</name>
    <name type="common">Tongue sole</name>
    <dbReference type="NCBI Taxonomy" id="244447"/>
    <lineage>
        <taxon>Eukaryota</taxon>
        <taxon>Metazoa</taxon>
        <taxon>Chordata</taxon>
        <taxon>Craniata</taxon>
        <taxon>Vertebrata</taxon>
        <taxon>Euteleostomi</taxon>
        <taxon>Actinopterygii</taxon>
        <taxon>Neopterygii</taxon>
        <taxon>Teleostei</taxon>
        <taxon>Neoteleostei</taxon>
        <taxon>Acanthomorphata</taxon>
        <taxon>Carangaria</taxon>
        <taxon>Pleuronectiformes</taxon>
        <taxon>Pleuronectoidei</taxon>
        <taxon>Cynoglossidae</taxon>
        <taxon>Cynoglossinae</taxon>
        <taxon>Cynoglossus</taxon>
    </lineage>
</organism>
<dbReference type="Proteomes" id="UP000265120">
    <property type="component" value="Chromosome 7"/>
</dbReference>
<evidence type="ECO:0000313" key="10">
    <source>
        <dbReference type="Ensembl" id="ENSCSEP00000032638.1"/>
    </source>
</evidence>
<dbReference type="GO" id="GO:0120020">
    <property type="term" value="F:cholesterol transfer activity"/>
    <property type="evidence" value="ECO:0007669"/>
    <property type="project" value="TreeGrafter"/>
</dbReference>
<reference evidence="10" key="2">
    <citation type="submission" date="2025-08" db="UniProtKB">
        <authorList>
            <consortium name="Ensembl"/>
        </authorList>
    </citation>
    <scope>IDENTIFICATION</scope>
</reference>
<dbReference type="InterPro" id="IPR015817">
    <property type="entry name" value="Vitellinogen_open_b-sht_sub1"/>
</dbReference>
<keyword evidence="5" id="KW-0445">Lipid transport</keyword>
<dbReference type="Gene3D" id="2.30.230.10">
    <property type="entry name" value="Lipovitellin, beta-sheet shell regions, chain A"/>
    <property type="match status" value="1"/>
</dbReference>
<keyword evidence="3" id="KW-0964">Secreted</keyword>
<evidence type="ECO:0000259" key="9">
    <source>
        <dbReference type="PROSITE" id="PS51211"/>
    </source>
</evidence>
<dbReference type="GO" id="GO:0042632">
    <property type="term" value="P:cholesterol homeostasis"/>
    <property type="evidence" value="ECO:0007669"/>
    <property type="project" value="TreeGrafter"/>
</dbReference>
<dbReference type="GO" id="GO:0034361">
    <property type="term" value="C:very-low-density lipoprotein particle"/>
    <property type="evidence" value="ECO:0007669"/>
    <property type="project" value="TreeGrafter"/>
</dbReference>
<reference evidence="10" key="3">
    <citation type="submission" date="2025-09" db="UniProtKB">
        <authorList>
            <consortium name="Ensembl"/>
        </authorList>
    </citation>
    <scope>IDENTIFICATION</scope>
</reference>
<evidence type="ECO:0000256" key="7">
    <source>
        <dbReference type="PROSITE-ProRule" id="PRU00557"/>
    </source>
</evidence>
<dbReference type="InterPro" id="IPR052418">
    <property type="entry name" value="Apolipoprotein_B"/>
</dbReference>
<protein>
    <submittedName>
        <fullName evidence="10">Apolipoprotein Bb, tandem duplicate 1</fullName>
    </submittedName>
</protein>
<keyword evidence="2" id="KW-0813">Transport</keyword>
<dbReference type="InParanoid" id="A0A3P8WZ01"/>
<evidence type="ECO:0000256" key="6">
    <source>
        <dbReference type="ARBA" id="ARBA00023180"/>
    </source>
</evidence>
<feature type="signal peptide" evidence="8">
    <location>
        <begin position="1"/>
        <end position="20"/>
    </location>
</feature>
<dbReference type="KEGG" id="csem:103380907"/>
<sequence>MGDSKLCLLLLLSTSALTLAQDDEPTCLLATRYKPLHKYEYQYEAETLNAINGASPMKNGPRASCKVEIEVPQTCSFIVRTTDCRLSEVADMDAEGRPLFRPAATSDDFATEMERYPLKVVVEGDYNVKLYPEDGETTTILNVKRGIISALAVPLEEEHMSKKMPTIHGKCRTTYTINAREDTPTDVTLSRDLSKCDQFVPLKDHTSPLALISGMHYPLAQLVRSSQACNYKFDSVKKHMTSGSCLENHILIPFSHKGEYGVTNIGKQELTLLQVTPHNDRVFTTGRVVKGLHMDAVEDKNFLQDKDETLNLLRELTNLPETENDRRPHLFHRLVTMVRGMKTETLRTAIPEAIAVSRVLTYQVLAQCGTPECSSGIMQIIRSLERTTLEVDTAVFAMGLMSNPSPLLINDLLEMAKFKPSKPIMYALSNVIKRWYKVEEVLTPEIFSVAEFMAAQLGDCSGEQEKVFMTLRVIGNMAPAMIEAGPVVRSAVMQCVNHPAATPAVQQAAIQVFRLTRVPEEGREMLMQVLLDNTSPVQKRTAAYLVLMKNPKPSELDQIVNAMSLDHHIQVRSFINSHIRNIMSSTEPETEQLRQMILDALRGNDIMSAMDPTKFSRNYKIGSMEGNMIFEGSSYLPKEAMLEMTLNAFGYDMDMVEFGMEGKGFEPTVEALFGENGFFPDTILKTMYFVSDNMPDSVSELLQTFMPALNKDRMKRQTSQNLIREIGRNLNKLMTDLKSTQSPEAMVYMRLLGNELGYLKTSEMEEMAYSAVMMIDSMMKMFPSDLMKALMTKNDNTVFAHYIFMDNEFFLPTMTGVPLRIALSGIFTPGVKGGLKISRDMTQVAFMPSAGIEFVTQVGCHLPEYINSGLEMHTNLFHESGLTAKVSMGRDMVKMTIPAPRNPTKLIKITNTLVAVSGTDTLTMPSMVMDKVDRTECTPVFAGMQYCTSLKYMDAFSQSTAPYFPFTGDSMFVMELKPTGDVTEYTATLAYELLKEGDEGRQKVDSVKFVLRAEGAEPTEARAMLKYNRRKNVITADVQIPDYDVEAGLRVGVVDGNTKGKGTHSISLDLINKNVPQLSLVGRANLKAMKEGMLQLQMLFPLLNADATLTANMKRDQKLELEVKSEIKIMEATSMQKIAMKYDVNKVEFVFKSDMDTDTTILPKADMLKNYGNQLLDTPVGQTDMSVRYIFKNLLVASNDYMDKYGSDIPYIQNFRMPEMPEISLPETLFLNTEAKAVYHFNNERLSLVLPLPLGGKSTQELNFPKVLTTPSLSLPQFGLEIVSMEIPVPHLVVPQRLALSIPLFGKVELSTLMKSNLYEAQASFSAEKDVPAMPGYTAKYGMKGMSSLDVLSFEVEGSGKMAATDSIMAELQTSLTHKYLAASVKVMEDVTFTDKINLRTYTKMEATSPLGLNMGLEHTAMATIKPEEISADNKFEGMFKAGPVYGKTQSTQALSIFPLRREAMLDSTLQLDSTFVRAQNKMAASFSNWEFSLVSNTNAFENVLIHQAEVSFKDYKLLMKSDASALALGMKIRNQAEALAGAGKVLLRMETNGDHTENRVYSLLTGSLDVNGLALNSDATFKLLENEATHKATLMLNKDGLKTSGSNMLQSFLFLENTFNAELMPTRALLYVANKAAMLDMKFDNANTLTMTPVSVDFDSKVDATAREYASYNHDITVSVKPYTASANVKNNLKLLATNFINEAQLRAEMFKMDVTGSLRALYGEEELKHIYQINYADMTANVKCSTTGKLLGTHMSHNTELEVVGLAARFTNDARFNSQLMRFDNTIRCSVVPFDFNLDAIVNADGDITMYGKHSAQLYGKFLLKAQPLAFASAHEWRAAVTQKLDNGFSLETTFDNNMETLLTPQEQKTGFRMKSKVNDHAFNQGLSLYNTPERTGLEVFGTVLTNLVNMESTENQEYTVSGFLKYDKNTDSHTVKLPLIESVPVFLESVKVVVVRVAEAVRDFINNEEVQARLEALPQRVNEFVSQLDIEGKVTLLKQYFTDFTQKYAISMEDVDACMRNLKVTVEKLMADLTVYVQNFVGMMREVIAKANFPESIIEYVQLQLNTLNEEFDIKGMIVYLLDTMSQMVQRFDLNKLKDSSIAILYDIDAKYEVKSRLGLIINDLKILVESFDMAKFAAELKRFILSINFRAHIQNLLNNIPTEMFSDMLDYIRVMIQDLDIVGMTNTFYAKMRELIVKFELENMVQNVLEKAVKLIRQFKIEETIQAAVKFVRDAQIPTRSMQVFQRAIEYLKSTEVKDIIQQLNVYIEALVQKLNSLNYNEFVDSVNQMIAEYTTVFNELLTTLDMPQKLATTREFVNAILSTVRSSMERLREIKIAELLKTVKDVLDEVVLDNLQKWAEFVKLQIRDLDVNAKLTYYLDMVKNYYTMFTTRFTEMLYTMIEIVKDFVPEQKIITEIQQIVFGLINQLKKAEFVTPSFYVPFTDLLVPSVMFSMEKLDEYAIPREFNIPEFNIMGSYKVEAMTISLDDIKQRIMYLIDLIVSFEIRMPNVDAFFGDLTFNYLPSLPELTLPEINLPEVSLPLIPQVSLEKLVKSLQVPEIKLPTIPSDIVVPCFGRLHGEFKFITPIYTLKTSAEFQNSTENSMSPQFSGILSSQATSPVAEILNYKFDSTANIALPKMSRIVLAETVKFNHVALGVDHQASLTLYGLSGQAQAKTALKVTTVPYNAELLNTAFIAMEGGISASLDTTYNHLFNLPVLSIRSEATMTQKSILRQDGLTLTFTTENSGTGKVNSDDYKHKSNVQMSLTPAIFTLAFSGETDSPILKMKQEVATEMNTFSHIKFNLRNEAVSPVIKNSIFVASGIATFSDMKAELKVNHDTEMYAGVSTGVMSNSLSIVLRPVEIFVEFQNKGNAKINMVESLLAKVDLQNDYTVLVRPDSQQMNTVALARLNQYKMFYNVTLNNKEKEAGVFVAMEGEANLDFLTSPISIPAFELPFVNFRTPAISELNLYEQTGLRNFLTTTEQNINVDAKLVYQKAAPLFNLMGLIQIPSMGNLISELAFKSSILNMNVNAGLYTEEDLVFRLAATTVSVFESLKAKLDATTSLTTRRGLKLANSLSLENRHIGGTHDSSITLNSETFVPSLSVATVAKISLPILILEANQNLVADIATAASTMKIKGEYNIPVIRLVGKLDAEHVLKLEGAFEFISMESTTRANMDSTMLENYLILGLVDNEMNMYLNKDGLRSSSKIIADAKINRATDKVFAFDLNENLAVEASLSRVYTVFKYISNNEANVFNFKTTGKHMVQATIEVVPMTSWTADFEIDIAQPSSLGEITFFEKTVTELTPAVQKMSANARFLSPFYRTTLAAEVEGNVPVFKVTFKSSANSVFLFLEYDLDASSTVNFRDYDVKMITKAVLNHSDLHLDVNHAIAQVLRKKRQSDNSASYQTMNIDVTSPTFTDANIRYAARRDGITASVSTPSTGFLGFQMNGRVPTTMTARLYGRYPSSPEVDVDVLVIRTSPKDADKMTLQVSYNMEAPKLMLSELKTRLPVIMATFRTFADKYEMTSTLEQLKNTVYDRVSEVYTAVSNYDNRMSQLSIFFRTTIVEYQKTVQVFLDAMIKVLRETRFRVPGSEEMTTLPEMLRKVTKSIAITLEAVVNFTYENMELYYNTFVEKFSGVKLQMPVGDAITVGQMFEKVKVTVRSLFDEMVDFVKKMERLDTMLVKIGETFKAIVDKTQEFVDTVKSDYLDSMLVTYNAVYRNIVTVVKNVVDNIYLYVFANNMDLVNGAFDYMMYLADQFNNTLYSFLQQTTEEVQTYVRVRGGRLEFELPFTYQL</sequence>
<dbReference type="Pfam" id="PF01347">
    <property type="entry name" value="Vitellogenin_N"/>
    <property type="match status" value="1"/>
</dbReference>
<dbReference type="Gene3D" id="2.20.80.10">
    <property type="entry name" value="Lipovitellin-phosvitin complex, chain A, domain 4"/>
    <property type="match status" value="1"/>
</dbReference>
<evidence type="ECO:0000256" key="1">
    <source>
        <dbReference type="ARBA" id="ARBA00004613"/>
    </source>
</evidence>
<dbReference type="InterPro" id="IPR015255">
    <property type="entry name" value="Vitellinogen_open_b-sht"/>
</dbReference>
<dbReference type="Pfam" id="PF09172">
    <property type="entry name" value="Vit_open_b-sht"/>
    <property type="match status" value="1"/>
</dbReference>
<evidence type="ECO:0000256" key="5">
    <source>
        <dbReference type="ARBA" id="ARBA00023055"/>
    </source>
</evidence>
<dbReference type="SMART" id="SM01169">
    <property type="entry name" value="DUF1943"/>
    <property type="match status" value="1"/>
</dbReference>